<keyword evidence="5 9" id="KW-0547">Nucleotide-binding</keyword>
<dbReference type="InterPro" id="IPR036393">
    <property type="entry name" value="AceGlu_kinase-like_sf"/>
</dbReference>
<keyword evidence="6 9" id="KW-0418">Kinase</keyword>
<dbReference type="RefSeq" id="WP_220778501.1">
    <property type="nucleotide sequence ID" value="NZ_BPEY01000002.1"/>
</dbReference>
<evidence type="ECO:0000256" key="6">
    <source>
        <dbReference type="ARBA" id="ARBA00022777"/>
    </source>
</evidence>
<comment type="caution">
    <text evidence="11">The sequence shown here is derived from an EMBL/GenBank/DDBJ whole genome shotgun (WGS) entry which is preliminary data.</text>
</comment>
<dbReference type="InterPro" id="IPR037528">
    <property type="entry name" value="ArgB"/>
</dbReference>
<proteinExistence type="inferred from homology"/>
<dbReference type="InterPro" id="IPR004662">
    <property type="entry name" value="AcgluKinase_fam"/>
</dbReference>
<keyword evidence="12" id="KW-1185">Reference proteome</keyword>
<dbReference type="Gene3D" id="3.40.1160.10">
    <property type="entry name" value="Acetylglutamate kinase-like"/>
    <property type="match status" value="1"/>
</dbReference>
<evidence type="ECO:0000256" key="5">
    <source>
        <dbReference type="ARBA" id="ARBA00022741"/>
    </source>
</evidence>
<feature type="binding site" evidence="9">
    <location>
        <position position="167"/>
    </location>
    <ligand>
        <name>substrate</name>
    </ligand>
</feature>
<sequence>MTETHGVSAQVKPVMILKVGGALLQCEMGMARLMEAAATIISQGQPLIMVHGGGCLVDEQLKANGMESEKLDGLRVTPEQHIPIVVGALAGTSNKVLQAAAIKAGITCLGMSLGDADMMTARVKDPQLGLVGEVTPNDASYLNFVLSKGWMPIISSIAISDQGELLNVNADQAATALTQLVSGSLVLLSDVSGVLDGKGQLISSLNRSQVNELTKIGVIEKGMKVKVEAALDVAESMGQAVQIASWRQAQQLIALCQGETVGTQIQPQNQ</sequence>
<keyword evidence="4 9" id="KW-0808">Transferase</keyword>
<evidence type="ECO:0000256" key="1">
    <source>
        <dbReference type="ARBA" id="ARBA00004828"/>
    </source>
</evidence>
<evidence type="ECO:0000313" key="12">
    <source>
        <dbReference type="Proteomes" id="UP000887104"/>
    </source>
</evidence>
<evidence type="ECO:0000313" key="11">
    <source>
        <dbReference type="EMBL" id="GIU40578.1"/>
    </source>
</evidence>
<dbReference type="EMBL" id="BPEY01000002">
    <property type="protein sequence ID" value="GIU40578.1"/>
    <property type="molecule type" value="Genomic_DNA"/>
</dbReference>
<evidence type="ECO:0000256" key="4">
    <source>
        <dbReference type="ARBA" id="ARBA00022679"/>
    </source>
</evidence>
<dbReference type="EC" id="2.7.2.8" evidence="9"/>
<dbReference type="SUPFAM" id="SSF53633">
    <property type="entry name" value="Carbamate kinase-like"/>
    <property type="match status" value="1"/>
</dbReference>
<evidence type="ECO:0000256" key="9">
    <source>
        <dbReference type="HAMAP-Rule" id="MF_00082"/>
    </source>
</evidence>
<comment type="similarity">
    <text evidence="9">Belongs to the acetylglutamate kinase family. ArgB subfamily.</text>
</comment>
<dbReference type="InterPro" id="IPR001048">
    <property type="entry name" value="Asp/Glu/Uridylate_kinase"/>
</dbReference>
<evidence type="ECO:0000259" key="10">
    <source>
        <dbReference type="Pfam" id="PF00696"/>
    </source>
</evidence>
<dbReference type="GO" id="GO:0016301">
    <property type="term" value="F:kinase activity"/>
    <property type="evidence" value="ECO:0007669"/>
    <property type="project" value="UniProtKB-KW"/>
</dbReference>
<evidence type="ECO:0000256" key="3">
    <source>
        <dbReference type="ARBA" id="ARBA00022605"/>
    </source>
</evidence>
<keyword evidence="9" id="KW-0963">Cytoplasm</keyword>
<feature type="domain" description="Aspartate/glutamate/uridylate kinase" evidence="10">
    <location>
        <begin position="15"/>
        <end position="245"/>
    </location>
</feature>
<dbReference type="PANTHER" id="PTHR23342">
    <property type="entry name" value="N-ACETYLGLUTAMATE SYNTHASE"/>
    <property type="match status" value="1"/>
</dbReference>
<evidence type="ECO:0000256" key="8">
    <source>
        <dbReference type="ARBA" id="ARBA00048141"/>
    </source>
</evidence>
<evidence type="ECO:0000256" key="2">
    <source>
        <dbReference type="ARBA" id="ARBA00022571"/>
    </source>
</evidence>
<reference evidence="11" key="1">
    <citation type="submission" date="2021-05" db="EMBL/GenBank/DDBJ databases">
        <title>Molecular characterization for Shewanella algae harboring chromosomal blaOXA-55-like strains isolated from clinical and environment sample.</title>
        <authorList>
            <person name="Ohama Y."/>
            <person name="Aoki K."/>
            <person name="Harada S."/>
            <person name="Moriya K."/>
            <person name="Ishii Y."/>
            <person name="Tateda K."/>
        </authorList>
    </citation>
    <scope>NUCLEOTIDE SEQUENCE</scope>
    <source>
        <strain evidence="11">JCM 11563</strain>
    </source>
</reference>
<keyword evidence="2 9" id="KW-0055">Arginine biosynthesis</keyword>
<feature type="site" description="Transition state stabilizer" evidence="9">
    <location>
        <position position="18"/>
    </location>
</feature>
<organism evidence="11 12">
    <name type="scientific">Shewanella sairae</name>
    <dbReference type="NCBI Taxonomy" id="190310"/>
    <lineage>
        <taxon>Bacteria</taxon>
        <taxon>Pseudomonadati</taxon>
        <taxon>Pseudomonadota</taxon>
        <taxon>Gammaproteobacteria</taxon>
        <taxon>Alteromonadales</taxon>
        <taxon>Shewanellaceae</taxon>
        <taxon>Shewanella</taxon>
    </lineage>
</organism>
<comment type="pathway">
    <text evidence="1 9">Amino-acid biosynthesis; L-arginine biosynthesis; N(2)-acetyl-L-ornithine from L-glutamate: step 2/4.</text>
</comment>
<evidence type="ECO:0000256" key="7">
    <source>
        <dbReference type="ARBA" id="ARBA00022840"/>
    </source>
</evidence>
<feature type="binding site" evidence="9">
    <location>
        <position position="75"/>
    </location>
    <ligand>
        <name>substrate</name>
    </ligand>
</feature>
<name>A0ABQ4NZM2_9GAMM</name>
<protein>
    <recommendedName>
        <fullName evidence="9">Acetylglutamate kinase</fullName>
        <ecNumber evidence="9">2.7.2.8</ecNumber>
    </recommendedName>
    <alternativeName>
        <fullName evidence="9">N-acetyl-L-glutamate 5-phosphotransferase</fullName>
    </alternativeName>
    <alternativeName>
        <fullName evidence="9">NAG kinase</fullName>
        <shortName evidence="9">NAGK</shortName>
    </alternativeName>
</protein>
<dbReference type="PANTHER" id="PTHR23342:SF0">
    <property type="entry name" value="N-ACETYLGLUTAMATE SYNTHASE, MITOCHONDRIAL"/>
    <property type="match status" value="1"/>
</dbReference>
<feature type="site" description="Transition state stabilizer" evidence="9">
    <location>
        <position position="226"/>
    </location>
</feature>
<comment type="function">
    <text evidence="9">Catalyzes the ATP-dependent phosphorylation of N-acetyl-L-glutamate.</text>
</comment>
<gene>
    <name evidence="9 11" type="primary">argB</name>
    <name evidence="11" type="ORF">TUM4438_02130</name>
</gene>
<keyword evidence="3 9" id="KW-0028">Amino-acid biosynthesis</keyword>
<dbReference type="PIRSF" id="PIRSF000728">
    <property type="entry name" value="NAGK"/>
    <property type="match status" value="1"/>
</dbReference>
<feature type="binding site" evidence="9">
    <location>
        <begin position="53"/>
        <end position="54"/>
    </location>
    <ligand>
        <name>substrate</name>
    </ligand>
</feature>
<dbReference type="NCBIfam" id="TIGR00761">
    <property type="entry name" value="argB"/>
    <property type="match status" value="1"/>
</dbReference>
<accession>A0ABQ4NZM2</accession>
<dbReference type="Pfam" id="PF00696">
    <property type="entry name" value="AA_kinase"/>
    <property type="match status" value="1"/>
</dbReference>
<comment type="subcellular location">
    <subcellularLocation>
        <location evidence="9">Cytoplasm</location>
    </subcellularLocation>
</comment>
<keyword evidence="7 9" id="KW-0067">ATP-binding</keyword>
<comment type="catalytic activity">
    <reaction evidence="8 9">
        <text>N-acetyl-L-glutamate + ATP = N-acetyl-L-glutamyl 5-phosphate + ADP</text>
        <dbReference type="Rhea" id="RHEA:14629"/>
        <dbReference type="ChEBI" id="CHEBI:30616"/>
        <dbReference type="ChEBI" id="CHEBI:44337"/>
        <dbReference type="ChEBI" id="CHEBI:57936"/>
        <dbReference type="ChEBI" id="CHEBI:456216"/>
        <dbReference type="EC" id="2.7.2.8"/>
    </reaction>
</comment>
<dbReference type="HAMAP" id="MF_00082">
    <property type="entry name" value="ArgB"/>
    <property type="match status" value="1"/>
</dbReference>
<dbReference type="Proteomes" id="UP000887104">
    <property type="component" value="Unassembled WGS sequence"/>
</dbReference>